<name>J2K3Q0_9ACTN</name>
<dbReference type="Proteomes" id="UP000009036">
    <property type="component" value="Chromosome"/>
</dbReference>
<gene>
    <name evidence="2" type="ORF">SU9_021305</name>
    <name evidence="1" type="ORF">SU9_10349</name>
</gene>
<dbReference type="STRING" id="1160718.SU9_10349"/>
<evidence type="ECO:0000313" key="2">
    <source>
        <dbReference type="EMBL" id="QTZ93677.1"/>
    </source>
</evidence>
<dbReference type="AlphaFoldDB" id="J2K3Q0"/>
<proteinExistence type="predicted"/>
<dbReference type="EMBL" id="AJGV01000068">
    <property type="protein sequence ID" value="EJJ07085.1"/>
    <property type="molecule type" value="Genomic_DNA"/>
</dbReference>
<dbReference type="OrthoDB" id="9859062at2"/>
<sequence>MAKRCDGHDELMRICRMDAVWQVKRRDRVFTWFYACGDHLDQLCVEEEGMTGQRLEVVRLGA</sequence>
<protein>
    <submittedName>
        <fullName evidence="1">Uncharacterized protein</fullName>
    </submittedName>
</protein>
<dbReference type="HOGENOM" id="CLU_2902126_0_0_11"/>
<reference evidence="2" key="2">
    <citation type="submission" date="2021-04" db="EMBL/GenBank/DDBJ databases">
        <authorList>
            <person name="Wen M.-L."/>
            <person name="Han X.-L."/>
            <person name="Xiong J."/>
        </authorList>
    </citation>
    <scope>NUCLEOTIDE SEQUENCE</scope>
    <source>
        <strain evidence="2">AGR0001</strain>
    </source>
</reference>
<keyword evidence="3" id="KW-1185">Reference proteome</keyword>
<dbReference type="KEGG" id="sauh:SU9_021305"/>
<dbReference type="PATRIC" id="fig|1160718.3.peg.2091"/>
<dbReference type="EMBL" id="CP072931">
    <property type="protein sequence ID" value="QTZ93677.1"/>
    <property type="molecule type" value="Genomic_DNA"/>
</dbReference>
<evidence type="ECO:0000313" key="1">
    <source>
        <dbReference type="EMBL" id="EJJ07085.1"/>
    </source>
</evidence>
<dbReference type="RefSeq" id="WP_006603637.1">
    <property type="nucleotide sequence ID" value="NZ_CP072931.1"/>
</dbReference>
<organism evidence="1">
    <name type="scientific">Streptomyces auratus AGR0001</name>
    <dbReference type="NCBI Taxonomy" id="1160718"/>
    <lineage>
        <taxon>Bacteria</taxon>
        <taxon>Bacillati</taxon>
        <taxon>Actinomycetota</taxon>
        <taxon>Actinomycetes</taxon>
        <taxon>Kitasatosporales</taxon>
        <taxon>Streptomycetaceae</taxon>
        <taxon>Streptomyces</taxon>
    </lineage>
</organism>
<evidence type="ECO:0000313" key="3">
    <source>
        <dbReference type="Proteomes" id="UP000009036"/>
    </source>
</evidence>
<accession>J2K3Q0</accession>
<reference evidence="1" key="1">
    <citation type="journal article" date="2012" name="J. Bacteriol.">
        <title>Genome Sequence of Streptomyces auratus Strain AGR0001, a Phoslactomycin-Producing Actinomycete.</title>
        <authorList>
            <person name="Han X."/>
            <person name="Li M."/>
            <person name="Ding Z."/>
            <person name="Zhao J."/>
            <person name="Ji K."/>
            <person name="Wen M."/>
            <person name="Lu T."/>
        </authorList>
    </citation>
    <scope>NUCLEOTIDE SEQUENCE [LARGE SCALE GENOMIC DNA]</scope>
    <source>
        <strain evidence="1">AGR0001</strain>
    </source>
</reference>